<dbReference type="Proteomes" id="UP000306575">
    <property type="component" value="Unassembled WGS sequence"/>
</dbReference>
<comment type="caution">
    <text evidence="2">The sequence shown here is derived from an EMBL/GenBank/DDBJ whole genome shotgun (WGS) entry which is preliminary data.</text>
</comment>
<evidence type="ECO:0000313" key="2">
    <source>
        <dbReference type="EMBL" id="TKZ17099.1"/>
    </source>
</evidence>
<dbReference type="RefSeq" id="WP_138017276.1">
    <property type="nucleotide sequence ID" value="NZ_SULI01000028.1"/>
</dbReference>
<name>A0A4U7MVH1_9RHOB</name>
<protein>
    <submittedName>
        <fullName evidence="2">DUF1761 domain-containing protein</fullName>
    </submittedName>
</protein>
<gene>
    <name evidence="2" type="ORF">FAP39_15375</name>
</gene>
<dbReference type="OrthoDB" id="344736at2"/>
<feature type="transmembrane region" description="Helical" evidence="1">
    <location>
        <begin position="6"/>
        <end position="29"/>
    </location>
</feature>
<evidence type="ECO:0000313" key="3">
    <source>
        <dbReference type="Proteomes" id="UP000306575"/>
    </source>
</evidence>
<dbReference type="InterPro" id="IPR013879">
    <property type="entry name" value="DUF1761"/>
</dbReference>
<reference evidence="2 3" key="1">
    <citation type="submission" date="2019-04" db="EMBL/GenBank/DDBJ databases">
        <title>Genome sequence of Pelagicola litoralis CL-ES2.</title>
        <authorList>
            <person name="Cao J."/>
        </authorList>
    </citation>
    <scope>NUCLEOTIDE SEQUENCE [LARGE SCALE GENOMIC DNA]</scope>
    <source>
        <strain evidence="2 3">CL-ES2</strain>
    </source>
</reference>
<keyword evidence="1" id="KW-0812">Transmembrane</keyword>
<organism evidence="2 3">
    <name type="scientific">Shimia litoralis</name>
    <dbReference type="NCBI Taxonomy" id="420403"/>
    <lineage>
        <taxon>Bacteria</taxon>
        <taxon>Pseudomonadati</taxon>
        <taxon>Pseudomonadota</taxon>
        <taxon>Alphaproteobacteria</taxon>
        <taxon>Rhodobacterales</taxon>
        <taxon>Roseobacteraceae</taxon>
    </lineage>
</organism>
<feature type="transmembrane region" description="Helical" evidence="1">
    <location>
        <begin position="108"/>
        <end position="129"/>
    </location>
</feature>
<accession>A0A4U7MVH1</accession>
<feature type="transmembrane region" description="Helical" evidence="1">
    <location>
        <begin position="80"/>
        <end position="101"/>
    </location>
</feature>
<keyword evidence="3" id="KW-1185">Reference proteome</keyword>
<keyword evidence="1" id="KW-0472">Membrane</keyword>
<keyword evidence="1" id="KW-1133">Transmembrane helix</keyword>
<dbReference type="AlphaFoldDB" id="A0A4U7MVH1"/>
<proteinExistence type="predicted"/>
<sequence>MSFLGVIAAGLSSYILGAIWYMALAGPWMKAAGIVPTSEGRPPNSGPTPYIVAFVGAVLVAGMMRHIFVLSGIEGVAQGLTAGLGLGLFMVTPWIATNYFFADRSRTLLLIDAGYSTLGCTVMGVVLTVM</sequence>
<dbReference type="EMBL" id="SULI01000028">
    <property type="protein sequence ID" value="TKZ17099.1"/>
    <property type="molecule type" value="Genomic_DNA"/>
</dbReference>
<feature type="transmembrane region" description="Helical" evidence="1">
    <location>
        <begin position="50"/>
        <end position="68"/>
    </location>
</feature>
<dbReference type="Pfam" id="PF08570">
    <property type="entry name" value="DUF1761"/>
    <property type="match status" value="1"/>
</dbReference>
<evidence type="ECO:0000256" key="1">
    <source>
        <dbReference type="SAM" id="Phobius"/>
    </source>
</evidence>